<accession>G0UAZ5</accession>
<dbReference type="VEuPathDB" id="TriTrypDB:TvY486_1104660"/>
<protein>
    <submittedName>
        <fullName evidence="1">Uncharacterized protein</fullName>
    </submittedName>
</protein>
<dbReference type="GO" id="GO:0006913">
    <property type="term" value="P:nucleocytoplasmic transport"/>
    <property type="evidence" value="ECO:0007669"/>
    <property type="project" value="TreeGrafter"/>
</dbReference>
<dbReference type="PANTHER" id="PTHR14494:SF0">
    <property type="entry name" value="ALADIN"/>
    <property type="match status" value="1"/>
</dbReference>
<dbReference type="InterPro" id="IPR015943">
    <property type="entry name" value="WD40/YVTN_repeat-like_dom_sf"/>
</dbReference>
<gene>
    <name evidence="1" type="ORF">TVY486_1104660</name>
</gene>
<sequence>MYQPLLELAPSSTSTLVGERLVGEAAGFLWGEGNTHNFESLGGAVYPSWYPANKNVIGKGRWLAAAGASTASWRQRPWRTLQRILRPVTALFPLLRTVLPAIVPKPAIDCIQGSYPLSKANPERITTISFHSVRMVLAAAVEEGGGSCRVIVYDVAEEKEVCVLTHAFQRNVHCIKWKPFSRDVLAVGCTGGVLLWCLSFGLPLMTHQRYTSAAGSFDSVSDHTGTESCVRTSGNSRAYCNNSDVGFSTSSGEDRGAYCLFYRCDAGIDITCMNFSCRDGRYLACGSREHAALHFHDIRLQPTKSLLLRSISIEGGTQDVLFSEDDSFAMRLISGVAMLLMTQFPSCTSTAVPTAAPVLKVARARALGPNHFFMQCARTEGVFVTHVNPFVGVHVIALISTGVHRGVGGAVHCIASSGRRLYIAVETGHLLVLRYGRRGVFTLIPVGTAELRAEQMAVFDGYTCGSLLAIVEADQAVVFFPSYHT</sequence>
<dbReference type="Gene3D" id="2.130.10.10">
    <property type="entry name" value="YVTN repeat-like/Quinoprotein amine dehydrogenase"/>
    <property type="match status" value="1"/>
</dbReference>
<dbReference type="PANTHER" id="PTHR14494">
    <property type="entry name" value="ALADIN/ADRACALIN/AAAS"/>
    <property type="match status" value="1"/>
</dbReference>
<reference evidence="1" key="1">
    <citation type="journal article" date="2012" name="Proc. Natl. Acad. Sci. U.S.A.">
        <title>Antigenic diversity is generated by distinct evolutionary mechanisms in African trypanosome species.</title>
        <authorList>
            <person name="Jackson A.P."/>
            <person name="Berry A."/>
            <person name="Aslett M."/>
            <person name="Allison H.C."/>
            <person name="Burton P."/>
            <person name="Vavrova-Anderson J."/>
            <person name="Brown R."/>
            <person name="Browne H."/>
            <person name="Corton N."/>
            <person name="Hauser H."/>
            <person name="Gamble J."/>
            <person name="Gilderthorp R."/>
            <person name="Marcello L."/>
            <person name="McQuillan J."/>
            <person name="Otto T.D."/>
            <person name="Quail M.A."/>
            <person name="Sanders M.J."/>
            <person name="van Tonder A."/>
            <person name="Ginger M.L."/>
            <person name="Field M.C."/>
            <person name="Barry J.D."/>
            <person name="Hertz-Fowler C."/>
            <person name="Berriman M."/>
        </authorList>
    </citation>
    <scope>NUCLEOTIDE SEQUENCE</scope>
    <source>
        <strain evidence="1">Y486</strain>
    </source>
</reference>
<dbReference type="EMBL" id="HE573027">
    <property type="protein sequence ID" value="CCC52982.1"/>
    <property type="molecule type" value="Genomic_DNA"/>
</dbReference>
<dbReference type="AlphaFoldDB" id="G0UAZ5"/>
<proteinExistence type="predicted"/>
<dbReference type="GO" id="GO:0005643">
    <property type="term" value="C:nuclear pore"/>
    <property type="evidence" value="ECO:0007669"/>
    <property type="project" value="TreeGrafter"/>
</dbReference>
<evidence type="ECO:0000313" key="1">
    <source>
        <dbReference type="EMBL" id="CCC52982.1"/>
    </source>
</evidence>
<dbReference type="OMA" id="CVLTHAF"/>
<dbReference type="SUPFAM" id="SSF50978">
    <property type="entry name" value="WD40 repeat-like"/>
    <property type="match status" value="1"/>
</dbReference>
<dbReference type="InterPro" id="IPR045139">
    <property type="entry name" value="Aladin"/>
</dbReference>
<organism evidence="1">
    <name type="scientific">Trypanosoma vivax (strain Y486)</name>
    <dbReference type="NCBI Taxonomy" id="1055687"/>
    <lineage>
        <taxon>Eukaryota</taxon>
        <taxon>Discoba</taxon>
        <taxon>Euglenozoa</taxon>
        <taxon>Kinetoplastea</taxon>
        <taxon>Metakinetoplastina</taxon>
        <taxon>Trypanosomatida</taxon>
        <taxon>Trypanosomatidae</taxon>
        <taxon>Trypanosoma</taxon>
        <taxon>Duttonella</taxon>
    </lineage>
</organism>
<dbReference type="InterPro" id="IPR036322">
    <property type="entry name" value="WD40_repeat_dom_sf"/>
</dbReference>
<name>G0UAZ5_TRYVY</name>